<organism evidence="1 2">
    <name type="scientific">Alteraurantiacibacter buctensis</name>
    <dbReference type="NCBI Taxonomy" id="1503981"/>
    <lineage>
        <taxon>Bacteria</taxon>
        <taxon>Pseudomonadati</taxon>
        <taxon>Pseudomonadota</taxon>
        <taxon>Alphaproteobacteria</taxon>
        <taxon>Sphingomonadales</taxon>
        <taxon>Erythrobacteraceae</taxon>
        <taxon>Alteraurantiacibacter</taxon>
    </lineage>
</organism>
<accession>A0A844Z134</accession>
<reference evidence="1 2" key="1">
    <citation type="submission" date="2019-12" db="EMBL/GenBank/DDBJ databases">
        <title>Genomic-based taxomic classification of the family Erythrobacteraceae.</title>
        <authorList>
            <person name="Xu L."/>
        </authorList>
    </citation>
    <scope>NUCLEOTIDE SEQUENCE [LARGE SCALE GENOMIC DNA]</scope>
    <source>
        <strain evidence="1 2">M0322</strain>
    </source>
</reference>
<dbReference type="EMBL" id="WTYV01000006">
    <property type="protein sequence ID" value="MXO72860.1"/>
    <property type="molecule type" value="Genomic_DNA"/>
</dbReference>
<comment type="caution">
    <text evidence="1">The sequence shown here is derived from an EMBL/GenBank/DDBJ whole genome shotgun (WGS) entry which is preliminary data.</text>
</comment>
<dbReference type="RefSeq" id="WP_160772791.1">
    <property type="nucleotide sequence ID" value="NZ_WTYV01000006.1"/>
</dbReference>
<evidence type="ECO:0000313" key="2">
    <source>
        <dbReference type="Proteomes" id="UP000466966"/>
    </source>
</evidence>
<dbReference type="AlphaFoldDB" id="A0A844Z134"/>
<evidence type="ECO:0000313" key="1">
    <source>
        <dbReference type="EMBL" id="MXO72860.1"/>
    </source>
</evidence>
<dbReference type="Proteomes" id="UP000466966">
    <property type="component" value="Unassembled WGS sequence"/>
</dbReference>
<name>A0A844Z134_9SPHN</name>
<sequence>MNSAEWIALQVRVDEQDRLLRASGHREAAEVMQALRVFAYAQWEANRRAFGALQGAPAMECDR</sequence>
<keyword evidence="2" id="KW-1185">Reference proteome</keyword>
<protein>
    <submittedName>
        <fullName evidence="1">Uncharacterized protein</fullName>
    </submittedName>
</protein>
<gene>
    <name evidence="1" type="ORF">GRI99_14605</name>
</gene>
<proteinExistence type="predicted"/>